<dbReference type="InterPro" id="IPR029063">
    <property type="entry name" value="SAM-dependent_MTases_sf"/>
</dbReference>
<keyword evidence="4" id="KW-0949">S-adenosyl-L-methionine</keyword>
<reference evidence="11 12" key="1">
    <citation type="journal article" date="2013" name="Genome Biol.">
        <title>The genome sequence of the most widely cultivated cacao type and its use to identify candidate genes regulating pod color.</title>
        <authorList>
            <person name="Motamayor J.C."/>
            <person name="Mockaitis K."/>
            <person name="Schmutz J."/>
            <person name="Haiminen N."/>
            <person name="Iii D.L."/>
            <person name="Cornejo O."/>
            <person name="Findley S.D."/>
            <person name="Zheng P."/>
            <person name="Utro F."/>
            <person name="Royaert S."/>
            <person name="Saski C."/>
            <person name="Jenkins J."/>
            <person name="Podicheti R."/>
            <person name="Zhao M."/>
            <person name="Scheffler B.E."/>
            <person name="Stack J.C."/>
            <person name="Feltus F.A."/>
            <person name="Mustiga G.M."/>
            <person name="Amores F."/>
            <person name="Phillips W."/>
            <person name="Marelli J.P."/>
            <person name="May G.D."/>
            <person name="Shapiro H."/>
            <person name="Ma J."/>
            <person name="Bustamante C.D."/>
            <person name="Schnell R.J."/>
            <person name="Main D."/>
            <person name="Gilbert D."/>
            <person name="Parida L."/>
            <person name="Kuhn D.N."/>
        </authorList>
    </citation>
    <scope>NUCLEOTIDE SEQUENCE [LARGE SCALE GENOMIC DNA]</scope>
    <source>
        <strain evidence="12">cv. Matina 1-6</strain>
    </source>
</reference>
<dbReference type="InterPro" id="IPR008576">
    <property type="entry name" value="MeTrfase_NTM1"/>
</dbReference>
<accession>A0A061G893</accession>
<dbReference type="Gramene" id="EOY25633">
    <property type="protein sequence ID" value="EOY25633"/>
    <property type="gene ID" value="TCM_027005"/>
</dbReference>
<dbReference type="EC" id="2.1.1.244" evidence="5"/>
<dbReference type="HOGENOM" id="CLU_1121737_0_0_1"/>
<evidence type="ECO:0000256" key="3">
    <source>
        <dbReference type="ARBA" id="ARBA00022679"/>
    </source>
</evidence>
<dbReference type="EMBL" id="CM001884">
    <property type="protein sequence ID" value="EOY25633.1"/>
    <property type="molecule type" value="Genomic_DNA"/>
</dbReference>
<dbReference type="Proteomes" id="UP000026915">
    <property type="component" value="Chromosome 6"/>
</dbReference>
<dbReference type="PANTHER" id="PTHR12753">
    <property type="entry name" value="AD-003 - RELATED"/>
    <property type="match status" value="1"/>
</dbReference>
<evidence type="ECO:0000313" key="11">
    <source>
        <dbReference type="EMBL" id="EOY25633.1"/>
    </source>
</evidence>
<evidence type="ECO:0000256" key="10">
    <source>
        <dbReference type="ARBA" id="ARBA00048167"/>
    </source>
</evidence>
<dbReference type="GO" id="GO:0071885">
    <property type="term" value="F:N-terminal protein N-methyltransferase activity"/>
    <property type="evidence" value="ECO:0007669"/>
    <property type="project" value="UniProtKB-EC"/>
</dbReference>
<dbReference type="InParanoid" id="A0A061G893"/>
<dbReference type="Pfam" id="PF05891">
    <property type="entry name" value="Methyltransf_PK"/>
    <property type="match status" value="1"/>
</dbReference>
<sequence>MGTHLCFLTPLPFTILQVDLLEPVSHFLDAARESLSQEYFVASDAHKASNFYCVPLQSSTLILTPPPFKSRHVTISLPIYHKQHYLLVEHYERGFHPLHIQFHPQDHLPVNRKGLYCLVDSPYRLPLVPVTLNLAQPATNLQSYPSTQPVLFAGLDFFSTSANKSSTTISHGFVLDKEDRSITRSDLYFKDLFRRCGLHLYKIKVMADQKGLPEELFAVKMYALTTEGPKKVLKTRSKAQANRPGIIK</sequence>
<name>A0A061G893_THECC</name>
<evidence type="ECO:0000256" key="9">
    <source>
        <dbReference type="ARBA" id="ARBA00047885"/>
    </source>
</evidence>
<proteinExistence type="inferred from homology"/>
<dbReference type="GO" id="GO:0032259">
    <property type="term" value="P:methylation"/>
    <property type="evidence" value="ECO:0007669"/>
    <property type="project" value="UniProtKB-KW"/>
</dbReference>
<comment type="similarity">
    <text evidence="1">Belongs to the methyltransferase superfamily. NTM1 family.</text>
</comment>
<dbReference type="GO" id="GO:0008168">
    <property type="term" value="F:methyltransferase activity"/>
    <property type="evidence" value="ECO:0000318"/>
    <property type="project" value="GO_Central"/>
</dbReference>
<organism evidence="11 12">
    <name type="scientific">Theobroma cacao</name>
    <name type="common">Cacao</name>
    <name type="synonym">Cocoa</name>
    <dbReference type="NCBI Taxonomy" id="3641"/>
    <lineage>
        <taxon>Eukaryota</taxon>
        <taxon>Viridiplantae</taxon>
        <taxon>Streptophyta</taxon>
        <taxon>Embryophyta</taxon>
        <taxon>Tracheophyta</taxon>
        <taxon>Spermatophyta</taxon>
        <taxon>Magnoliopsida</taxon>
        <taxon>eudicotyledons</taxon>
        <taxon>Gunneridae</taxon>
        <taxon>Pentapetalae</taxon>
        <taxon>rosids</taxon>
        <taxon>malvids</taxon>
        <taxon>Malvales</taxon>
        <taxon>Malvaceae</taxon>
        <taxon>Byttnerioideae</taxon>
        <taxon>Theobroma</taxon>
    </lineage>
</organism>
<keyword evidence="3" id="KW-0808">Transferase</keyword>
<evidence type="ECO:0000256" key="8">
    <source>
        <dbReference type="ARBA" id="ARBA00047306"/>
    </source>
</evidence>
<dbReference type="eggNOG" id="KOG3178">
    <property type="taxonomic scope" value="Eukaryota"/>
</dbReference>
<evidence type="ECO:0000256" key="6">
    <source>
        <dbReference type="ARBA" id="ARBA00039449"/>
    </source>
</evidence>
<comment type="catalytic activity">
    <reaction evidence="8">
        <text>N-terminal L-seryl-L-prolyl-L-lysyl-[protein] + 3 S-adenosyl-L-methionine = N-terminal N,N,N-trimethyl-L-seryl-L-prolyl-L-lysyl-[protein] + 3 S-adenosyl-L-homocysteine + 3 H(+)</text>
        <dbReference type="Rhea" id="RHEA:54724"/>
        <dbReference type="Rhea" id="RHEA-COMP:13789"/>
        <dbReference type="Rhea" id="RHEA-COMP:13973"/>
        <dbReference type="ChEBI" id="CHEBI:15378"/>
        <dbReference type="ChEBI" id="CHEBI:57856"/>
        <dbReference type="ChEBI" id="CHEBI:59789"/>
        <dbReference type="ChEBI" id="CHEBI:138061"/>
        <dbReference type="ChEBI" id="CHEBI:138317"/>
        <dbReference type="EC" id="2.1.1.244"/>
    </reaction>
</comment>
<evidence type="ECO:0000256" key="5">
    <source>
        <dbReference type="ARBA" id="ARBA00039112"/>
    </source>
</evidence>
<gene>
    <name evidence="11" type="ORF">TCM_027005</name>
</gene>
<dbReference type="PANTHER" id="PTHR12753:SF0">
    <property type="entry name" value="ALPHA N-TERMINAL PROTEIN METHYLTRANSFERASE 1"/>
    <property type="match status" value="1"/>
</dbReference>
<dbReference type="AlphaFoldDB" id="A0A061G893"/>
<comment type="catalytic activity">
    <reaction evidence="10">
        <text>N-terminal L-alanyl-L-prolyl-L-lysyl-[protein] + 3 S-adenosyl-L-methionine = N-terminal N,N,N-trimethyl-L-alanyl-L-prolyl-L-lysyl-[protein] + 3 S-adenosyl-L-homocysteine + 3 H(+)</text>
        <dbReference type="Rhea" id="RHEA:54712"/>
        <dbReference type="Rhea" id="RHEA-COMP:13785"/>
        <dbReference type="Rhea" id="RHEA-COMP:13971"/>
        <dbReference type="ChEBI" id="CHEBI:15378"/>
        <dbReference type="ChEBI" id="CHEBI:57856"/>
        <dbReference type="ChEBI" id="CHEBI:59789"/>
        <dbReference type="ChEBI" id="CHEBI:138057"/>
        <dbReference type="ChEBI" id="CHEBI:138315"/>
        <dbReference type="EC" id="2.1.1.244"/>
    </reaction>
</comment>
<evidence type="ECO:0000313" key="12">
    <source>
        <dbReference type="Proteomes" id="UP000026915"/>
    </source>
</evidence>
<protein>
    <recommendedName>
        <fullName evidence="6">Alpha N-terminal protein methyltransferase 1</fullName>
        <ecNumber evidence="5">2.1.1.244</ecNumber>
    </recommendedName>
    <alternativeName>
        <fullName evidence="7">X-Pro-Lys N-terminal protein methyltransferase 1</fullName>
    </alternativeName>
</protein>
<dbReference type="Gene3D" id="3.40.50.150">
    <property type="entry name" value="Vaccinia Virus protein VP39"/>
    <property type="match status" value="1"/>
</dbReference>
<comment type="catalytic activity">
    <reaction evidence="9">
        <text>N-terminal L-prolyl-L-prolyl-L-lysyl-[protein] + 2 S-adenosyl-L-methionine = N-terminal N,N-dimethyl-L-prolyl-L-prolyl-L-lysyl-[protein] + 2 S-adenosyl-L-homocysteine + 2 H(+)</text>
        <dbReference type="Rhea" id="RHEA:54736"/>
        <dbReference type="Rhea" id="RHEA-COMP:13787"/>
        <dbReference type="Rhea" id="RHEA-COMP:13974"/>
        <dbReference type="ChEBI" id="CHEBI:15378"/>
        <dbReference type="ChEBI" id="CHEBI:57856"/>
        <dbReference type="ChEBI" id="CHEBI:59789"/>
        <dbReference type="ChEBI" id="CHEBI:138059"/>
        <dbReference type="ChEBI" id="CHEBI:138318"/>
        <dbReference type="EC" id="2.1.1.244"/>
    </reaction>
</comment>
<keyword evidence="12" id="KW-1185">Reference proteome</keyword>
<evidence type="ECO:0000256" key="2">
    <source>
        <dbReference type="ARBA" id="ARBA00022603"/>
    </source>
</evidence>
<keyword evidence="2" id="KW-0489">Methyltransferase</keyword>
<evidence type="ECO:0000256" key="7">
    <source>
        <dbReference type="ARBA" id="ARBA00043129"/>
    </source>
</evidence>
<evidence type="ECO:0000256" key="4">
    <source>
        <dbReference type="ARBA" id="ARBA00022691"/>
    </source>
</evidence>
<evidence type="ECO:0000256" key="1">
    <source>
        <dbReference type="ARBA" id="ARBA00009059"/>
    </source>
</evidence>
<dbReference type="GO" id="GO:0005737">
    <property type="term" value="C:cytoplasm"/>
    <property type="evidence" value="ECO:0000318"/>
    <property type="project" value="GO_Central"/>
</dbReference>